<dbReference type="InterPro" id="IPR032819">
    <property type="entry name" value="TruB_C"/>
</dbReference>
<feature type="domain" description="Pseudouridine synthase II N-terminal" evidence="6">
    <location>
        <begin position="117"/>
        <end position="265"/>
    </location>
</feature>
<dbReference type="NCBIfam" id="TIGR00431">
    <property type="entry name" value="TruB"/>
    <property type="match status" value="1"/>
</dbReference>
<dbReference type="GO" id="GO:1990481">
    <property type="term" value="P:mRNA pseudouridine synthesis"/>
    <property type="evidence" value="ECO:0007669"/>
    <property type="project" value="TreeGrafter"/>
</dbReference>
<dbReference type="Pfam" id="PF01509">
    <property type="entry name" value="TruB_N"/>
    <property type="match status" value="1"/>
</dbReference>
<dbReference type="Pfam" id="PF16198">
    <property type="entry name" value="TruB_C_2"/>
    <property type="match status" value="1"/>
</dbReference>
<accession>A0A061S7L9</accession>
<dbReference type="GO" id="GO:0005634">
    <property type="term" value="C:nucleus"/>
    <property type="evidence" value="ECO:0007669"/>
    <property type="project" value="TreeGrafter"/>
</dbReference>
<gene>
    <name evidence="8" type="primary">TRUB</name>
    <name evidence="8" type="ORF">TSPGSL018_13751</name>
</gene>
<feature type="domain" description="tRNA pseudouridylate synthase B C-terminal" evidence="7">
    <location>
        <begin position="266"/>
        <end position="310"/>
    </location>
</feature>
<keyword evidence="3" id="KW-0819">tRNA processing</keyword>
<evidence type="ECO:0000256" key="1">
    <source>
        <dbReference type="ARBA" id="ARBA00008999"/>
    </source>
</evidence>
<dbReference type="Gene3D" id="3.30.2350.10">
    <property type="entry name" value="Pseudouridine synthase"/>
    <property type="match status" value="1"/>
</dbReference>
<name>A0A061S7L9_9CHLO</name>
<evidence type="ECO:0000256" key="5">
    <source>
        <dbReference type="SAM" id="MobiDB-lite"/>
    </source>
</evidence>
<sequence length="320" mass="35583">MRTTCYLPKISCPSAVNLVIANRFALRLSSSTSRRPRFSVPCANGTTNSNIHDDLDKHLAKASTRQTPRKKSLPPTPTQVEAPRLPASSEVWQNAMVLVDKPQGWTSFDLVNKLRFALKVKKVGHAGTLDPMATGLVIIATGRGTKHLDSYMAQEKEYTGTMKLGEATASYDKDSEVVETKPWDHLTDAELHAARDSLLGDILQVPPMYSAIKIDGKKLYELARKGKEVERPPRSVSVKVFDLERRGDDAQLVDFRVVCSKGTYIRSLAHDLGRCAGSAAHLVALRRERIGEYSVRNAWDIQKLSEGWRERRAQIDAEGC</sequence>
<dbReference type="GO" id="GO:0003723">
    <property type="term" value="F:RNA binding"/>
    <property type="evidence" value="ECO:0007669"/>
    <property type="project" value="InterPro"/>
</dbReference>
<dbReference type="PANTHER" id="PTHR13767:SF2">
    <property type="entry name" value="PSEUDOURIDYLATE SYNTHASE TRUB1"/>
    <property type="match status" value="1"/>
</dbReference>
<dbReference type="InterPro" id="IPR020103">
    <property type="entry name" value="PsdUridine_synth_cat_dom_sf"/>
</dbReference>
<keyword evidence="4" id="KW-0413">Isomerase</keyword>
<evidence type="ECO:0000256" key="4">
    <source>
        <dbReference type="ARBA" id="ARBA00023235"/>
    </source>
</evidence>
<dbReference type="SUPFAM" id="SSF55120">
    <property type="entry name" value="Pseudouridine synthase"/>
    <property type="match status" value="1"/>
</dbReference>
<evidence type="ECO:0000256" key="2">
    <source>
        <dbReference type="ARBA" id="ARBA00012787"/>
    </source>
</evidence>
<dbReference type="EMBL" id="GBEZ01006370">
    <property type="protein sequence ID" value="JAC79024.1"/>
    <property type="molecule type" value="Transcribed_RNA"/>
</dbReference>
<dbReference type="EC" id="5.4.99.25" evidence="2"/>
<evidence type="ECO:0000256" key="3">
    <source>
        <dbReference type="ARBA" id="ARBA00022694"/>
    </source>
</evidence>
<dbReference type="HAMAP" id="MF_01080">
    <property type="entry name" value="TruB_bact"/>
    <property type="match status" value="1"/>
</dbReference>
<dbReference type="GO" id="GO:0160148">
    <property type="term" value="F:tRNA pseudouridine(55) synthase activity"/>
    <property type="evidence" value="ECO:0007669"/>
    <property type="project" value="UniProtKB-EC"/>
</dbReference>
<comment type="similarity">
    <text evidence="1">Belongs to the pseudouridine synthase TruB family.</text>
</comment>
<evidence type="ECO:0000259" key="7">
    <source>
        <dbReference type="Pfam" id="PF16198"/>
    </source>
</evidence>
<evidence type="ECO:0000259" key="6">
    <source>
        <dbReference type="Pfam" id="PF01509"/>
    </source>
</evidence>
<dbReference type="CDD" id="cd02573">
    <property type="entry name" value="PseudoU_synth_EcTruB"/>
    <property type="match status" value="1"/>
</dbReference>
<organism evidence="8">
    <name type="scientific">Tetraselmis sp. GSL018</name>
    <dbReference type="NCBI Taxonomy" id="582737"/>
    <lineage>
        <taxon>Eukaryota</taxon>
        <taxon>Viridiplantae</taxon>
        <taxon>Chlorophyta</taxon>
        <taxon>core chlorophytes</taxon>
        <taxon>Chlorodendrophyceae</taxon>
        <taxon>Chlorodendrales</taxon>
        <taxon>Chlorodendraceae</taxon>
        <taxon>Tetraselmis</taxon>
    </lineage>
</organism>
<dbReference type="AlphaFoldDB" id="A0A061S7L9"/>
<dbReference type="InterPro" id="IPR014780">
    <property type="entry name" value="tRNA_psdUridine_synth_TruB"/>
</dbReference>
<proteinExistence type="inferred from homology"/>
<dbReference type="InterPro" id="IPR002501">
    <property type="entry name" value="PsdUridine_synth_N"/>
</dbReference>
<feature type="region of interest" description="Disordered" evidence="5">
    <location>
        <begin position="61"/>
        <end position="84"/>
    </location>
</feature>
<dbReference type="PANTHER" id="PTHR13767">
    <property type="entry name" value="TRNA-PSEUDOURIDINE SYNTHASE"/>
    <property type="match status" value="1"/>
</dbReference>
<evidence type="ECO:0000313" key="8">
    <source>
        <dbReference type="EMBL" id="JAC79024.1"/>
    </source>
</evidence>
<protein>
    <recommendedName>
        <fullName evidence="2">tRNA pseudouridine(55) synthase</fullName>
        <ecNumber evidence="2">5.4.99.25</ecNumber>
    </recommendedName>
</protein>
<dbReference type="GO" id="GO:0006400">
    <property type="term" value="P:tRNA modification"/>
    <property type="evidence" value="ECO:0007669"/>
    <property type="project" value="TreeGrafter"/>
</dbReference>
<reference evidence="8" key="1">
    <citation type="submission" date="2014-05" db="EMBL/GenBank/DDBJ databases">
        <title>The transcriptome of the halophilic microalga Tetraselmis sp. GSL018 isolated from the Great Salt Lake, Utah.</title>
        <authorList>
            <person name="Jinkerson R.E."/>
            <person name="D'Adamo S."/>
            <person name="Posewitz M.C."/>
        </authorList>
    </citation>
    <scope>NUCLEOTIDE SEQUENCE</scope>
    <source>
        <strain evidence="8">GSL018</strain>
    </source>
</reference>